<feature type="domain" description="Thioredoxin" evidence="3">
    <location>
        <begin position="220"/>
        <end position="309"/>
    </location>
</feature>
<feature type="region of interest" description="Disordered" evidence="2">
    <location>
        <begin position="56"/>
        <end position="124"/>
    </location>
</feature>
<dbReference type="eggNOG" id="ENOG502RXE5">
    <property type="taxonomic scope" value="Eukaryota"/>
</dbReference>
<reference evidence="4 5" key="1">
    <citation type="submission" date="2012-04" db="EMBL/GenBank/DDBJ databases">
        <title>The Genome Sequence of Saprolegnia declina VS20.</title>
        <authorList>
            <consortium name="The Broad Institute Genome Sequencing Platform"/>
            <person name="Russ C."/>
            <person name="Nusbaum C."/>
            <person name="Tyler B."/>
            <person name="van West P."/>
            <person name="Dieguez-Uribeondo J."/>
            <person name="de Bruijn I."/>
            <person name="Tripathy S."/>
            <person name="Jiang R."/>
            <person name="Young S.K."/>
            <person name="Zeng Q."/>
            <person name="Gargeya S."/>
            <person name="Fitzgerald M."/>
            <person name="Haas B."/>
            <person name="Abouelleil A."/>
            <person name="Alvarado L."/>
            <person name="Arachchi H.M."/>
            <person name="Berlin A."/>
            <person name="Chapman S.B."/>
            <person name="Goldberg J."/>
            <person name="Griggs A."/>
            <person name="Gujja S."/>
            <person name="Hansen M."/>
            <person name="Howarth C."/>
            <person name="Imamovic A."/>
            <person name="Larimer J."/>
            <person name="McCowen C."/>
            <person name="Montmayeur A."/>
            <person name="Murphy C."/>
            <person name="Neiman D."/>
            <person name="Pearson M."/>
            <person name="Priest M."/>
            <person name="Roberts A."/>
            <person name="Saif S."/>
            <person name="Shea T."/>
            <person name="Sisk P."/>
            <person name="Sykes S."/>
            <person name="Wortman J."/>
            <person name="Nusbaum C."/>
            <person name="Birren B."/>
        </authorList>
    </citation>
    <scope>NUCLEOTIDE SEQUENCE [LARGE SCALE GENOMIC DNA]</scope>
    <source>
        <strain evidence="4 5">VS20</strain>
    </source>
</reference>
<dbReference type="Pfam" id="PF06110">
    <property type="entry name" value="TXD17-like_Trx"/>
    <property type="match status" value="2"/>
</dbReference>
<dbReference type="PANTHER" id="PTHR12452">
    <property type="entry name" value="42-9-9 PROTEIN-RELATED"/>
    <property type="match status" value="1"/>
</dbReference>
<dbReference type="Gene3D" id="3.40.30.10">
    <property type="entry name" value="Glutaredoxin"/>
    <property type="match status" value="2"/>
</dbReference>
<evidence type="ECO:0000313" key="4">
    <source>
        <dbReference type="EMBL" id="EQC34991.1"/>
    </source>
</evidence>
<dbReference type="AlphaFoldDB" id="T0QJX0"/>
<dbReference type="OrthoDB" id="78947at2759"/>
<dbReference type="GO" id="GO:0047134">
    <property type="term" value="F:protein-disulfide reductase [NAD(P)H] activity"/>
    <property type="evidence" value="ECO:0007669"/>
    <property type="project" value="InterPro"/>
</dbReference>
<dbReference type="STRING" id="1156394.T0QJX0"/>
<sequence length="491" mass="53850">MAPRGHHRGRNDVVCSMKMSVMNVFIGCIVCVLLFSMMSLSSSVASVTTSADARASLRKQETTPAPLVQHESREHVPTSAPATPKPRVTMQPTTAAPTTTVAPTTAPATTTPWPTTTSAPTTSLADLTNVPSAAETTSPVNAIPAPVVHGNTDVDALPIKKASGEMPDVVSVSSETEPVRVAAPVVVDNSNVATTLTPERLALHSRVNDSASRQATVTSFYESKRFLKTYNSSDPLFVFFTCARDPGTNTTWQGGCNDAEAPVAAAFARAPPSARLLTVVVQTDSEFQSMYRFDDDLRLLELPTLFQYTPLPNGHGKTTAGLYQAAMTNPELLDYAFHGETAPGVTKKDIRVYSEYTPLKKFLRDFDDDFPLYLLFVSGRLPTNDRPWCPYCRFRETAFEYAYHKFAASNAVLIKVEVSADYTAWKDPNNEFKQPFDVHSVPALRVVHRDLFEKLVYHGFYGSVDDVTMLQQVFERDASFVTTRPVADMAK</sequence>
<evidence type="ECO:0000313" key="5">
    <source>
        <dbReference type="Proteomes" id="UP000030762"/>
    </source>
</evidence>
<dbReference type="InterPro" id="IPR010357">
    <property type="entry name" value="TXNDC17_dom"/>
</dbReference>
<name>T0QJX0_SAPDV</name>
<dbReference type="InParanoid" id="T0QJX0"/>
<dbReference type="EMBL" id="JH767152">
    <property type="protein sequence ID" value="EQC34991.1"/>
    <property type="molecule type" value="Genomic_DNA"/>
</dbReference>
<comment type="similarity">
    <text evidence="1">Belongs to the thioredoxin family.</text>
</comment>
<evidence type="ECO:0000256" key="1">
    <source>
        <dbReference type="ARBA" id="ARBA00008987"/>
    </source>
</evidence>
<organism evidence="4 5">
    <name type="scientific">Saprolegnia diclina (strain VS20)</name>
    <dbReference type="NCBI Taxonomy" id="1156394"/>
    <lineage>
        <taxon>Eukaryota</taxon>
        <taxon>Sar</taxon>
        <taxon>Stramenopiles</taxon>
        <taxon>Oomycota</taxon>
        <taxon>Saprolegniomycetes</taxon>
        <taxon>Saprolegniales</taxon>
        <taxon>Saprolegniaceae</taxon>
        <taxon>Saprolegnia</taxon>
    </lineage>
</organism>
<feature type="compositionally biased region" description="Low complexity" evidence="2">
    <location>
        <begin position="92"/>
        <end position="122"/>
    </location>
</feature>
<dbReference type="SUPFAM" id="SSF52833">
    <property type="entry name" value="Thioredoxin-like"/>
    <property type="match status" value="1"/>
</dbReference>
<evidence type="ECO:0000259" key="3">
    <source>
        <dbReference type="Pfam" id="PF06110"/>
    </source>
</evidence>
<dbReference type="GO" id="GO:0005829">
    <property type="term" value="C:cytosol"/>
    <property type="evidence" value="ECO:0007669"/>
    <property type="project" value="TreeGrafter"/>
</dbReference>
<accession>T0QJX0</accession>
<evidence type="ECO:0000256" key="2">
    <source>
        <dbReference type="SAM" id="MobiDB-lite"/>
    </source>
</evidence>
<keyword evidence="5" id="KW-1185">Reference proteome</keyword>
<feature type="domain" description="Thioredoxin" evidence="3">
    <location>
        <begin position="368"/>
        <end position="454"/>
    </location>
</feature>
<proteinExistence type="inferred from homology"/>
<dbReference type="RefSeq" id="XP_008611275.1">
    <property type="nucleotide sequence ID" value="XM_008613053.1"/>
</dbReference>
<gene>
    <name evidence="4" type="ORF">SDRG_07233</name>
</gene>
<dbReference type="PANTHER" id="PTHR12452:SF0">
    <property type="entry name" value="THIOREDOXIN DOMAIN-CONTAINING PROTEIN 17"/>
    <property type="match status" value="1"/>
</dbReference>
<dbReference type="Proteomes" id="UP000030762">
    <property type="component" value="Unassembled WGS sequence"/>
</dbReference>
<dbReference type="OMA" id="NARMIRV"/>
<protein>
    <recommendedName>
        <fullName evidence="3">Thioredoxin domain-containing protein</fullName>
    </recommendedName>
</protein>
<dbReference type="GeneID" id="19947960"/>
<dbReference type="InterPro" id="IPR045108">
    <property type="entry name" value="TXNDC17-like"/>
</dbReference>
<dbReference type="VEuPathDB" id="FungiDB:SDRG_07233"/>
<dbReference type="InterPro" id="IPR036249">
    <property type="entry name" value="Thioredoxin-like_sf"/>
</dbReference>